<evidence type="ECO:0000313" key="2">
    <source>
        <dbReference type="Proteomes" id="UP001630127"/>
    </source>
</evidence>
<proteinExistence type="predicted"/>
<keyword evidence="2" id="KW-1185">Reference proteome</keyword>
<comment type="caution">
    <text evidence="1">The sequence shown here is derived from an EMBL/GenBank/DDBJ whole genome shotgun (WGS) entry which is preliminary data.</text>
</comment>
<dbReference type="AlphaFoldDB" id="A0ABD2YY00"/>
<name>A0ABD2YY00_9GENT</name>
<dbReference type="EMBL" id="JBJUIK010000012">
    <property type="protein sequence ID" value="KAL3510423.1"/>
    <property type="molecule type" value="Genomic_DNA"/>
</dbReference>
<dbReference type="Proteomes" id="UP001630127">
    <property type="component" value="Unassembled WGS sequence"/>
</dbReference>
<sequence length="142" mass="16553">MGALERTMLSKLFFYQNIIPKNMCKWLWTATQNPFTTKACLLWSLVTKTTMRFLEILLAERLFYSNSGTTSIGEVDLCFLCSELRSNSLKIFLGFQGHGLYTVVWDFVMKFYHGDQTFDDDDDDAANGRKVQVVVEREEMRY</sequence>
<organism evidence="1 2">
    <name type="scientific">Cinchona calisaya</name>
    <dbReference type="NCBI Taxonomy" id="153742"/>
    <lineage>
        <taxon>Eukaryota</taxon>
        <taxon>Viridiplantae</taxon>
        <taxon>Streptophyta</taxon>
        <taxon>Embryophyta</taxon>
        <taxon>Tracheophyta</taxon>
        <taxon>Spermatophyta</taxon>
        <taxon>Magnoliopsida</taxon>
        <taxon>eudicotyledons</taxon>
        <taxon>Gunneridae</taxon>
        <taxon>Pentapetalae</taxon>
        <taxon>asterids</taxon>
        <taxon>lamiids</taxon>
        <taxon>Gentianales</taxon>
        <taxon>Rubiaceae</taxon>
        <taxon>Cinchonoideae</taxon>
        <taxon>Cinchoneae</taxon>
        <taxon>Cinchona</taxon>
    </lineage>
</organism>
<accession>A0ABD2YY00</accession>
<protein>
    <submittedName>
        <fullName evidence="1">Uncharacterized protein</fullName>
    </submittedName>
</protein>
<gene>
    <name evidence="1" type="ORF">ACH5RR_029824</name>
</gene>
<evidence type="ECO:0000313" key="1">
    <source>
        <dbReference type="EMBL" id="KAL3510423.1"/>
    </source>
</evidence>
<reference evidence="1 2" key="1">
    <citation type="submission" date="2024-11" db="EMBL/GenBank/DDBJ databases">
        <title>A near-complete genome assembly of Cinchona calisaya.</title>
        <authorList>
            <person name="Lian D.C."/>
            <person name="Zhao X.W."/>
            <person name="Wei L."/>
        </authorList>
    </citation>
    <scope>NUCLEOTIDE SEQUENCE [LARGE SCALE GENOMIC DNA]</scope>
    <source>
        <tissue evidence="1">Nenye</tissue>
    </source>
</reference>